<name>A0A9W4UAX1_9PLEO</name>
<organism evidence="2 3">
    <name type="scientific">Periconia digitata</name>
    <dbReference type="NCBI Taxonomy" id="1303443"/>
    <lineage>
        <taxon>Eukaryota</taxon>
        <taxon>Fungi</taxon>
        <taxon>Dikarya</taxon>
        <taxon>Ascomycota</taxon>
        <taxon>Pezizomycotina</taxon>
        <taxon>Dothideomycetes</taxon>
        <taxon>Pleosporomycetidae</taxon>
        <taxon>Pleosporales</taxon>
        <taxon>Massarineae</taxon>
        <taxon>Periconiaceae</taxon>
        <taxon>Periconia</taxon>
    </lineage>
</organism>
<protein>
    <submittedName>
        <fullName evidence="2">Uncharacterized protein</fullName>
    </submittedName>
</protein>
<reference evidence="2" key="1">
    <citation type="submission" date="2023-01" db="EMBL/GenBank/DDBJ databases">
        <authorList>
            <person name="Van Ghelder C."/>
            <person name="Rancurel C."/>
        </authorList>
    </citation>
    <scope>NUCLEOTIDE SEQUENCE</scope>
    <source>
        <strain evidence="2">CNCM I-4278</strain>
    </source>
</reference>
<dbReference type="Proteomes" id="UP001152607">
    <property type="component" value="Unassembled WGS sequence"/>
</dbReference>
<evidence type="ECO:0000313" key="2">
    <source>
        <dbReference type="EMBL" id="CAI6332866.1"/>
    </source>
</evidence>
<evidence type="ECO:0000256" key="1">
    <source>
        <dbReference type="SAM" id="MobiDB-lite"/>
    </source>
</evidence>
<dbReference type="EMBL" id="CAOQHR010000003">
    <property type="protein sequence ID" value="CAI6332866.1"/>
    <property type="molecule type" value="Genomic_DNA"/>
</dbReference>
<evidence type="ECO:0000313" key="3">
    <source>
        <dbReference type="Proteomes" id="UP001152607"/>
    </source>
</evidence>
<gene>
    <name evidence="2" type="ORF">PDIGIT_LOCUS5899</name>
</gene>
<sequence>MHCSPFGPSADLSATPQSHLNHDPFHPRHPHPPLPHAFLNLDSKSVPFFPSFFVPDPSLIASRSASHPLFLVILFLSPFPNKFHHASPRPDPAAAAADIFS</sequence>
<keyword evidence="3" id="KW-1185">Reference proteome</keyword>
<proteinExistence type="predicted"/>
<feature type="region of interest" description="Disordered" evidence="1">
    <location>
        <begin position="1"/>
        <end position="31"/>
    </location>
</feature>
<accession>A0A9W4UAX1</accession>
<comment type="caution">
    <text evidence="2">The sequence shown here is derived from an EMBL/GenBank/DDBJ whole genome shotgun (WGS) entry which is preliminary data.</text>
</comment>
<dbReference type="AlphaFoldDB" id="A0A9W4UAX1"/>